<keyword evidence="2" id="KW-0614">Plasmid</keyword>
<gene>
    <name evidence="2" type="ordered locus">OE_6281R</name>
</gene>
<evidence type="ECO:0000313" key="2">
    <source>
        <dbReference type="EMBL" id="CAP15381.1"/>
    </source>
</evidence>
<name>B0R981_HALS3</name>
<evidence type="ECO:0000313" key="3">
    <source>
        <dbReference type="Proteomes" id="UP000001321"/>
    </source>
</evidence>
<dbReference type="HOGENOM" id="CLU_2629619_0_0_2"/>
<protein>
    <submittedName>
        <fullName evidence="2">Uncharacterized protein</fullName>
    </submittedName>
</protein>
<dbReference type="EnsemblBacteria" id="CAP15381">
    <property type="protein sequence ID" value="CAP15381"/>
    <property type="gene ID" value="OE_6281R"/>
</dbReference>
<feature type="compositionally biased region" description="Basic residues" evidence="1">
    <location>
        <begin position="1"/>
        <end position="12"/>
    </location>
</feature>
<evidence type="ECO:0000256" key="1">
    <source>
        <dbReference type="SAM" id="MobiDB-lite"/>
    </source>
</evidence>
<feature type="region of interest" description="Disordered" evidence="1">
    <location>
        <begin position="1"/>
        <end position="23"/>
    </location>
</feature>
<sequence length="77" mass="8819">MSSAARRSRRQVRTGGRPYIQPKGLVARTDENTPRYSTSFYKLLGEMEGDYTASEIDSLCESTGMSKRQVYYHIFTD</sequence>
<dbReference type="EMBL" id="AM774417">
    <property type="protein sequence ID" value="CAP15381.1"/>
    <property type="molecule type" value="Genomic_DNA"/>
</dbReference>
<dbReference type="KEGG" id="hsl:OE_6281R"/>
<dbReference type="Proteomes" id="UP000001321">
    <property type="component" value="Plasmid PHS2"/>
</dbReference>
<accession>B0R981</accession>
<reference evidence="2 3" key="1">
    <citation type="journal article" date="2008" name="Genomics">
        <title>Evolution in the laboratory: the genome of Halobacterium salinarum strain R1 compared to that of strain NRC-1.</title>
        <authorList>
            <person name="Pfeiffer F."/>
            <person name="Schuster S.C."/>
            <person name="Broicher A."/>
            <person name="Falb M."/>
            <person name="Palm P."/>
            <person name="Rodewald K."/>
            <person name="Ruepp A."/>
            <person name="Soppa J."/>
            <person name="Tittor J."/>
            <person name="Oesterhelt D."/>
        </authorList>
    </citation>
    <scope>NUCLEOTIDE SEQUENCE [LARGE SCALE GENOMIC DNA]</scope>
    <source>
        <strain evidence="3">ATCC 29341 / DSM 671 / R1</strain>
        <plasmid evidence="3">Plasmid PHS2</plasmid>
    </source>
</reference>
<dbReference type="AlphaFoldDB" id="B0R981"/>
<proteinExistence type="predicted"/>
<geneLocation type="plasmid" evidence="2 3">
    <name>PHS2</name>
</geneLocation>
<organism evidence="2 3">
    <name type="scientific">Halobacterium salinarum (strain ATCC 29341 / DSM 671 / R1)</name>
    <dbReference type="NCBI Taxonomy" id="478009"/>
    <lineage>
        <taxon>Archaea</taxon>
        <taxon>Methanobacteriati</taxon>
        <taxon>Methanobacteriota</taxon>
        <taxon>Stenosarchaea group</taxon>
        <taxon>Halobacteria</taxon>
        <taxon>Halobacteriales</taxon>
        <taxon>Halobacteriaceae</taxon>
        <taxon>Halobacterium</taxon>
        <taxon>Halobacterium salinarum NRC-34001</taxon>
    </lineage>
</organism>